<gene>
    <name evidence="1" type="ORF">KQX54_021577</name>
</gene>
<keyword evidence="2" id="KW-1185">Reference proteome</keyword>
<protein>
    <submittedName>
        <fullName evidence="1">Uncharacterized protein</fullName>
    </submittedName>
</protein>
<organism evidence="1 2">
    <name type="scientific">Cotesia glomerata</name>
    <name type="common">Lepidopteran parasitic wasp</name>
    <name type="synonym">Apanteles glomeratus</name>
    <dbReference type="NCBI Taxonomy" id="32391"/>
    <lineage>
        <taxon>Eukaryota</taxon>
        <taxon>Metazoa</taxon>
        <taxon>Ecdysozoa</taxon>
        <taxon>Arthropoda</taxon>
        <taxon>Hexapoda</taxon>
        <taxon>Insecta</taxon>
        <taxon>Pterygota</taxon>
        <taxon>Neoptera</taxon>
        <taxon>Endopterygota</taxon>
        <taxon>Hymenoptera</taxon>
        <taxon>Apocrita</taxon>
        <taxon>Ichneumonoidea</taxon>
        <taxon>Braconidae</taxon>
        <taxon>Microgastrinae</taxon>
        <taxon>Cotesia</taxon>
    </lineage>
</organism>
<name>A0AAV7JA40_COTGL</name>
<accession>A0AAV7JA40</accession>
<evidence type="ECO:0000313" key="1">
    <source>
        <dbReference type="EMBL" id="KAH0568881.1"/>
    </source>
</evidence>
<dbReference type="EMBL" id="JAHXZJ010000001">
    <property type="protein sequence ID" value="KAH0568881.1"/>
    <property type="molecule type" value="Genomic_DNA"/>
</dbReference>
<reference evidence="1 2" key="1">
    <citation type="journal article" date="2021" name="J. Hered.">
        <title>A chromosome-level genome assembly of the parasitoid wasp, Cotesia glomerata (Hymenoptera: Braconidae).</title>
        <authorList>
            <person name="Pinto B.J."/>
            <person name="Weis J.J."/>
            <person name="Gamble T."/>
            <person name="Ode P.J."/>
            <person name="Paul R."/>
            <person name="Zaspel J.M."/>
        </authorList>
    </citation>
    <scope>NUCLEOTIDE SEQUENCE [LARGE SCALE GENOMIC DNA]</scope>
    <source>
        <strain evidence="1">CgM1</strain>
    </source>
</reference>
<dbReference type="Proteomes" id="UP000826195">
    <property type="component" value="Unassembled WGS sequence"/>
</dbReference>
<evidence type="ECO:0000313" key="2">
    <source>
        <dbReference type="Proteomes" id="UP000826195"/>
    </source>
</evidence>
<dbReference type="AlphaFoldDB" id="A0AAV7JA40"/>
<proteinExistence type="predicted"/>
<comment type="caution">
    <text evidence="1">The sequence shown here is derived from an EMBL/GenBank/DDBJ whole genome shotgun (WGS) entry which is preliminary data.</text>
</comment>
<sequence>MTIQVKQLVRLKKFPQSCKHPRKLFFFMFMSAGNRILSDRTDGCRYNNSPKGSGRRVFRLTEQGKVADTEGAVKPEKRERIACNRIEFYPAKHMRKHTAIDCLLYVKLNRTQLEIPLDQNAFCCLIAVTLIRYIDTLDKVEIVDENTIKITKPYDYLYPAFDMFAPESVCYSSDTPINIVRTF</sequence>